<dbReference type="InterPro" id="IPR024072">
    <property type="entry name" value="DHFR-like_dom_sf"/>
</dbReference>
<reference evidence="2 3" key="1">
    <citation type="submission" date="2021-03" db="EMBL/GenBank/DDBJ databases">
        <title>Antimicrobial resistance genes in bacteria isolated from Japanese honey, and their potential for conferring macrolide and lincosamide resistance in the American foulbrood pathogen Paenibacillus larvae.</title>
        <authorList>
            <person name="Okamoto M."/>
            <person name="Kumagai M."/>
            <person name="Kanamori H."/>
            <person name="Takamatsu D."/>
        </authorList>
    </citation>
    <scope>NUCLEOTIDE SEQUENCE [LARGE SCALE GENOMIC DNA]</scope>
    <source>
        <strain evidence="2 3">J6TS1</strain>
    </source>
</reference>
<proteinExistence type="predicted"/>
<dbReference type="SUPFAM" id="SSF53597">
    <property type="entry name" value="Dihydrofolate reductase-like"/>
    <property type="match status" value="1"/>
</dbReference>
<name>A0ABQ4KW75_SIMTE</name>
<dbReference type="Gene3D" id="3.40.430.10">
    <property type="entry name" value="Dihydrofolate Reductase, subunit A"/>
    <property type="match status" value="1"/>
</dbReference>
<feature type="domain" description="Bacterial bifunctional deaminase-reductase C-terminal" evidence="1">
    <location>
        <begin position="2"/>
        <end position="180"/>
    </location>
</feature>
<dbReference type="EMBL" id="BORJ01000004">
    <property type="protein sequence ID" value="GIN95939.1"/>
    <property type="molecule type" value="Genomic_DNA"/>
</dbReference>
<dbReference type="InterPro" id="IPR002734">
    <property type="entry name" value="RibDG_C"/>
</dbReference>
<dbReference type="InterPro" id="IPR050765">
    <property type="entry name" value="Riboflavin_Biosynth_HTPR"/>
</dbReference>
<accession>A0ABQ4KW75</accession>
<organism evidence="2 3">
    <name type="scientific">Siminovitchia terrae</name>
    <name type="common">Bacillus terrae</name>
    <dbReference type="NCBI Taxonomy" id="1914933"/>
    <lineage>
        <taxon>Bacteria</taxon>
        <taxon>Bacillati</taxon>
        <taxon>Bacillota</taxon>
        <taxon>Bacilli</taxon>
        <taxon>Bacillales</taxon>
        <taxon>Bacillaceae</taxon>
        <taxon>Siminovitchia</taxon>
    </lineage>
</organism>
<gene>
    <name evidence="2" type="ORF">J6TS1_18090</name>
</gene>
<evidence type="ECO:0000259" key="1">
    <source>
        <dbReference type="Pfam" id="PF01872"/>
    </source>
</evidence>
<dbReference type="PANTHER" id="PTHR38011:SF11">
    <property type="entry name" value="2,5-DIAMINO-6-RIBOSYLAMINO-4(3H)-PYRIMIDINONE 5'-PHOSPHATE REDUCTASE"/>
    <property type="match status" value="1"/>
</dbReference>
<evidence type="ECO:0000313" key="2">
    <source>
        <dbReference type="EMBL" id="GIN95939.1"/>
    </source>
</evidence>
<sequence>MRKIVVSEFLSLDGVMEEPQWTFPFNTEEQNQYKLDELRTSDTLLLGRVTYEGFAASWPKVTNKVSKGVYLPDEFADRMNNYPKFVVSATLQELSWNNSRLIKGNLAEEVAKLKQQPGKDILVAGSCQLVNTLMKYDLIDEYRFMTFPVVLGKGKRLFNESIEKVLQHVDTRTFSSGVVVLTYQSKKLNQ</sequence>
<dbReference type="Pfam" id="PF01872">
    <property type="entry name" value="RibD_C"/>
    <property type="match status" value="1"/>
</dbReference>
<comment type="caution">
    <text evidence="2">The sequence shown here is derived from an EMBL/GenBank/DDBJ whole genome shotgun (WGS) entry which is preliminary data.</text>
</comment>
<keyword evidence="3" id="KW-1185">Reference proteome</keyword>
<dbReference type="RefSeq" id="WP_212951518.1">
    <property type="nucleotide sequence ID" value="NZ_BORI01000027.1"/>
</dbReference>
<dbReference type="PANTHER" id="PTHR38011">
    <property type="entry name" value="DIHYDROFOLATE REDUCTASE FAMILY PROTEIN (AFU_ORTHOLOGUE AFUA_8G06820)"/>
    <property type="match status" value="1"/>
</dbReference>
<evidence type="ECO:0000313" key="3">
    <source>
        <dbReference type="Proteomes" id="UP000680670"/>
    </source>
</evidence>
<protein>
    <submittedName>
        <fullName evidence="2">Pyrimidine reductase</fullName>
    </submittedName>
</protein>
<dbReference type="Proteomes" id="UP000680670">
    <property type="component" value="Unassembled WGS sequence"/>
</dbReference>